<comment type="caution">
    <text evidence="1">The sequence shown here is derived from an EMBL/GenBank/DDBJ whole genome shotgun (WGS) entry which is preliminary data.</text>
</comment>
<dbReference type="EMBL" id="CM044707">
    <property type="protein sequence ID" value="KAI5653779.1"/>
    <property type="molecule type" value="Genomic_DNA"/>
</dbReference>
<sequence>MVKVKKNANVGRGETYEEGRSSRGRRSGNGKGKKVASELRLPKRNEEGMLMRGGQEDEEESDEKEEEDAGQDVMNVDEEISKEEPAEETFRRGMRHKKRQERVEEGQLSEGMSQLIEMMASMQASMNSWFDALDGKISDIQERAMRLEATGRKKDR</sequence>
<evidence type="ECO:0000313" key="1">
    <source>
        <dbReference type="EMBL" id="KAI5653779.1"/>
    </source>
</evidence>
<proteinExistence type="predicted"/>
<organism evidence="1 2">
    <name type="scientific">Catharanthus roseus</name>
    <name type="common">Madagascar periwinkle</name>
    <name type="synonym">Vinca rosea</name>
    <dbReference type="NCBI Taxonomy" id="4058"/>
    <lineage>
        <taxon>Eukaryota</taxon>
        <taxon>Viridiplantae</taxon>
        <taxon>Streptophyta</taxon>
        <taxon>Embryophyta</taxon>
        <taxon>Tracheophyta</taxon>
        <taxon>Spermatophyta</taxon>
        <taxon>Magnoliopsida</taxon>
        <taxon>eudicotyledons</taxon>
        <taxon>Gunneridae</taxon>
        <taxon>Pentapetalae</taxon>
        <taxon>asterids</taxon>
        <taxon>lamiids</taxon>
        <taxon>Gentianales</taxon>
        <taxon>Apocynaceae</taxon>
        <taxon>Rauvolfioideae</taxon>
        <taxon>Vinceae</taxon>
        <taxon>Catharanthinae</taxon>
        <taxon>Catharanthus</taxon>
    </lineage>
</organism>
<keyword evidence="2" id="KW-1185">Reference proteome</keyword>
<dbReference type="Proteomes" id="UP001060085">
    <property type="component" value="Linkage Group LG07"/>
</dbReference>
<protein>
    <submittedName>
        <fullName evidence="1">Uncharacterized protein</fullName>
    </submittedName>
</protein>
<gene>
    <name evidence="1" type="ORF">M9H77_30966</name>
</gene>
<evidence type="ECO:0000313" key="2">
    <source>
        <dbReference type="Proteomes" id="UP001060085"/>
    </source>
</evidence>
<name>A0ACB9ZZK3_CATRO</name>
<accession>A0ACB9ZZK3</accession>
<reference evidence="2" key="1">
    <citation type="journal article" date="2023" name="Nat. Plants">
        <title>Single-cell RNA sequencing provides a high-resolution roadmap for understanding the multicellular compartmentation of specialized metabolism.</title>
        <authorList>
            <person name="Sun S."/>
            <person name="Shen X."/>
            <person name="Li Y."/>
            <person name="Li Y."/>
            <person name="Wang S."/>
            <person name="Li R."/>
            <person name="Zhang H."/>
            <person name="Shen G."/>
            <person name="Guo B."/>
            <person name="Wei J."/>
            <person name="Xu J."/>
            <person name="St-Pierre B."/>
            <person name="Chen S."/>
            <person name="Sun C."/>
        </authorList>
    </citation>
    <scope>NUCLEOTIDE SEQUENCE [LARGE SCALE GENOMIC DNA]</scope>
</reference>